<keyword evidence="2" id="KW-1185">Reference proteome</keyword>
<dbReference type="Proteomes" id="UP000002084">
    <property type="component" value="Chromosome"/>
</dbReference>
<dbReference type="STRING" id="41514.SARI_04360"/>
<evidence type="ECO:0000313" key="2">
    <source>
        <dbReference type="Proteomes" id="UP000002084"/>
    </source>
</evidence>
<reference evidence="1 2" key="1">
    <citation type="submission" date="2007-11" db="EMBL/GenBank/DDBJ databases">
        <authorList>
            <consortium name="The Salmonella enterica serovar Arizonae Genome Sequencing Project"/>
            <person name="McClelland M."/>
            <person name="Sanderson E.K."/>
            <person name="Porwollik S."/>
            <person name="Spieth J."/>
            <person name="Clifton W.S."/>
            <person name="Fulton R."/>
            <person name="Chunyan W."/>
            <person name="Wollam A."/>
            <person name="Shah N."/>
            <person name="Pepin K."/>
            <person name="Bhonagiri V."/>
            <person name="Nash W."/>
            <person name="Johnson M."/>
            <person name="Thiruvilangam P."/>
            <person name="Wilson R."/>
        </authorList>
    </citation>
    <scope>NUCLEOTIDE SEQUENCE [LARGE SCALE GENOMIC DNA]</scope>
    <source>
        <strain evidence="2">ATCC BAA-731 / CDC346-86 / RSK2980</strain>
    </source>
</reference>
<dbReference type="EMBL" id="CP000880">
    <property type="protein sequence ID" value="ABX24139.1"/>
    <property type="molecule type" value="Genomic_DNA"/>
</dbReference>
<accession>A9MPP6</accession>
<evidence type="ECO:0000313" key="1">
    <source>
        <dbReference type="EMBL" id="ABX24139.1"/>
    </source>
</evidence>
<protein>
    <submittedName>
        <fullName evidence="1">Uncharacterized protein</fullName>
    </submittedName>
</protein>
<dbReference type="HOGENOM" id="CLU_3204946_0_0_6"/>
<name>A9MPP6_SALAR</name>
<proteinExistence type="predicted"/>
<dbReference type="KEGG" id="ses:SARI_04360"/>
<sequence>MYLFYRLFRPLFLYTEDDLAKVFTALNRVVFVFHNHPVDVGNALK</sequence>
<organism evidence="1 2">
    <name type="scientific">Salmonella arizonae (strain ATCC BAA-731 / CDC346-86 / RSK2980)</name>
    <dbReference type="NCBI Taxonomy" id="41514"/>
    <lineage>
        <taxon>Bacteria</taxon>
        <taxon>Pseudomonadati</taxon>
        <taxon>Pseudomonadota</taxon>
        <taxon>Gammaproteobacteria</taxon>
        <taxon>Enterobacterales</taxon>
        <taxon>Enterobacteriaceae</taxon>
        <taxon>Salmonella</taxon>
    </lineage>
</organism>
<gene>
    <name evidence="1" type="ordered locus">SARI_04360</name>
</gene>
<dbReference type="AlphaFoldDB" id="A9MPP6"/>